<reference evidence="2" key="2">
    <citation type="submission" date="2022-01" db="EMBL/GenBank/DDBJ databases">
        <authorList>
            <person name="Yamashiro T."/>
            <person name="Shiraishi A."/>
            <person name="Satake H."/>
            <person name="Nakayama K."/>
        </authorList>
    </citation>
    <scope>NUCLEOTIDE SEQUENCE</scope>
</reference>
<evidence type="ECO:0000313" key="2">
    <source>
        <dbReference type="EMBL" id="GJS79410.1"/>
    </source>
</evidence>
<dbReference type="EMBL" id="BQNB010010595">
    <property type="protein sequence ID" value="GJS79410.1"/>
    <property type="molecule type" value="Genomic_DNA"/>
</dbReference>
<sequence>MGSSPNCTLKPSNSFEWRKIVFEMVTSMGIRLAKAPNPSRLSKTWQSLKHPKNSSIPSKPDRAHICTISGAIQMTPPPGFSTPPHIPNVNTNEIPPVTTTVFAATTPGNTPFAYRASTSIDPTPMISSAFIEANYEILECLLRYRRSAHVSNGLVPTHVNPYSQPFVGIINGQTLSFPFQAQTGNPPVGGTSVYPPQGGQQKRFTKTHLAIHNIKQREGESVRAFATRTRNLVEHLSTDLPSTYKGLMEKTYTWIEAREVATNGAPNDRRDNFESLFKTPRDILAIEKVAKTFEQPPRLPRRQLAHLVKGIKRKREKVSDTQLGEWKKERRNAEPVETFVLMISRRSCNPRKRYVEEDYNKVGEITFPPLSDKSSVDQSS</sequence>
<name>A0ABQ4YP00_9ASTR</name>
<dbReference type="Proteomes" id="UP001151760">
    <property type="component" value="Unassembled WGS sequence"/>
</dbReference>
<organism evidence="2 3">
    <name type="scientific">Tanacetum coccineum</name>
    <dbReference type="NCBI Taxonomy" id="301880"/>
    <lineage>
        <taxon>Eukaryota</taxon>
        <taxon>Viridiplantae</taxon>
        <taxon>Streptophyta</taxon>
        <taxon>Embryophyta</taxon>
        <taxon>Tracheophyta</taxon>
        <taxon>Spermatophyta</taxon>
        <taxon>Magnoliopsida</taxon>
        <taxon>eudicotyledons</taxon>
        <taxon>Gunneridae</taxon>
        <taxon>Pentapetalae</taxon>
        <taxon>asterids</taxon>
        <taxon>campanulids</taxon>
        <taxon>Asterales</taxon>
        <taxon>Asteraceae</taxon>
        <taxon>Asteroideae</taxon>
        <taxon>Anthemideae</taxon>
        <taxon>Anthemidinae</taxon>
        <taxon>Tanacetum</taxon>
    </lineage>
</organism>
<feature type="region of interest" description="Disordered" evidence="1">
    <location>
        <begin position="40"/>
        <end position="60"/>
    </location>
</feature>
<evidence type="ECO:0000313" key="3">
    <source>
        <dbReference type="Proteomes" id="UP001151760"/>
    </source>
</evidence>
<proteinExistence type="predicted"/>
<comment type="caution">
    <text evidence="2">The sequence shown here is derived from an EMBL/GenBank/DDBJ whole genome shotgun (WGS) entry which is preliminary data.</text>
</comment>
<feature type="compositionally biased region" description="Polar residues" evidence="1">
    <location>
        <begin position="40"/>
        <end position="57"/>
    </location>
</feature>
<evidence type="ECO:0000256" key="1">
    <source>
        <dbReference type="SAM" id="MobiDB-lite"/>
    </source>
</evidence>
<evidence type="ECO:0008006" key="4">
    <source>
        <dbReference type="Google" id="ProtNLM"/>
    </source>
</evidence>
<accession>A0ABQ4YP00</accession>
<protein>
    <recommendedName>
        <fullName evidence="4">Retrotransposon gag domain-containing protein</fullName>
    </recommendedName>
</protein>
<reference evidence="2" key="1">
    <citation type="journal article" date="2022" name="Int. J. Mol. Sci.">
        <title>Draft Genome of Tanacetum Coccineum: Genomic Comparison of Closely Related Tanacetum-Family Plants.</title>
        <authorList>
            <person name="Yamashiro T."/>
            <person name="Shiraishi A."/>
            <person name="Nakayama K."/>
            <person name="Satake H."/>
        </authorList>
    </citation>
    <scope>NUCLEOTIDE SEQUENCE</scope>
</reference>
<keyword evidence="3" id="KW-1185">Reference proteome</keyword>
<gene>
    <name evidence="2" type="ORF">Tco_0729291</name>
</gene>